<evidence type="ECO:0008006" key="4">
    <source>
        <dbReference type="Google" id="ProtNLM"/>
    </source>
</evidence>
<evidence type="ECO:0000313" key="3">
    <source>
        <dbReference type="Proteomes" id="UP000825679"/>
    </source>
</evidence>
<feature type="chain" id="PRO_5045895227" description="Lipoprotein" evidence="1">
    <location>
        <begin position="22"/>
        <end position="161"/>
    </location>
</feature>
<accession>A0ABX8Z5X1</accession>
<name>A0ABX8Z5X1_9NEIS</name>
<protein>
    <recommendedName>
        <fullName evidence="4">Lipoprotein</fullName>
    </recommendedName>
</protein>
<proteinExistence type="predicted"/>
<dbReference type="RefSeq" id="WP_221006329.1">
    <property type="nucleotide sequence ID" value="NZ_CP081150.1"/>
</dbReference>
<feature type="signal peptide" evidence="1">
    <location>
        <begin position="1"/>
        <end position="21"/>
    </location>
</feature>
<organism evidence="2 3">
    <name type="scientific">Deefgea tanakiae</name>
    <dbReference type="NCBI Taxonomy" id="2865840"/>
    <lineage>
        <taxon>Bacteria</taxon>
        <taxon>Pseudomonadati</taxon>
        <taxon>Pseudomonadota</taxon>
        <taxon>Betaproteobacteria</taxon>
        <taxon>Neisseriales</taxon>
        <taxon>Chitinibacteraceae</taxon>
        <taxon>Deefgea</taxon>
    </lineage>
</organism>
<evidence type="ECO:0000313" key="2">
    <source>
        <dbReference type="EMBL" id="QZA77951.1"/>
    </source>
</evidence>
<gene>
    <name evidence="2" type="ORF">K4H28_00460</name>
</gene>
<dbReference type="PROSITE" id="PS51257">
    <property type="entry name" value="PROKAR_LIPOPROTEIN"/>
    <property type="match status" value="1"/>
</dbReference>
<dbReference type="EMBL" id="CP081150">
    <property type="protein sequence ID" value="QZA77951.1"/>
    <property type="molecule type" value="Genomic_DNA"/>
</dbReference>
<keyword evidence="1" id="KW-0732">Signal</keyword>
<dbReference type="Proteomes" id="UP000825679">
    <property type="component" value="Chromosome"/>
</dbReference>
<sequence>MRSRIAWCVMAVLLLSACKKMDDGLEGPAPIPFKNTDWRLYGTMPEFETWVDANSVKHEKQFAEANYTFVWMVQRYFADQIDPETKAKYRLKYARSVIHCELGRMAGVAVSMQNSEDKEIARHDVPAFMWEFTTPEKNSYGADFVRQICQIMAEKDAAAKE</sequence>
<evidence type="ECO:0000256" key="1">
    <source>
        <dbReference type="SAM" id="SignalP"/>
    </source>
</evidence>
<keyword evidence="3" id="KW-1185">Reference proteome</keyword>
<reference evidence="2 3" key="1">
    <citation type="submission" date="2021-08" db="EMBL/GenBank/DDBJ databases">
        <title>complete genome sequencing of Deefgea sp. D25.</title>
        <authorList>
            <person name="Bae J.-W."/>
            <person name="Gim D.-H."/>
        </authorList>
    </citation>
    <scope>NUCLEOTIDE SEQUENCE [LARGE SCALE GENOMIC DNA]</scope>
    <source>
        <strain evidence="2 3">D25</strain>
    </source>
</reference>